<proteinExistence type="predicted"/>
<name>A0ABD3QJM4_9STRA</name>
<organism evidence="1 2">
    <name type="scientific">Cyclotella atomus</name>
    <dbReference type="NCBI Taxonomy" id="382360"/>
    <lineage>
        <taxon>Eukaryota</taxon>
        <taxon>Sar</taxon>
        <taxon>Stramenopiles</taxon>
        <taxon>Ochrophyta</taxon>
        <taxon>Bacillariophyta</taxon>
        <taxon>Coscinodiscophyceae</taxon>
        <taxon>Thalassiosirophycidae</taxon>
        <taxon>Stephanodiscales</taxon>
        <taxon>Stephanodiscaceae</taxon>
        <taxon>Cyclotella</taxon>
    </lineage>
</organism>
<dbReference type="Proteomes" id="UP001530400">
    <property type="component" value="Unassembled WGS sequence"/>
</dbReference>
<evidence type="ECO:0008006" key="3">
    <source>
        <dbReference type="Google" id="ProtNLM"/>
    </source>
</evidence>
<comment type="caution">
    <text evidence="1">The sequence shown here is derived from an EMBL/GenBank/DDBJ whole genome shotgun (WGS) entry which is preliminary data.</text>
</comment>
<evidence type="ECO:0000313" key="2">
    <source>
        <dbReference type="Proteomes" id="UP001530400"/>
    </source>
</evidence>
<keyword evidence="2" id="KW-1185">Reference proteome</keyword>
<evidence type="ECO:0000313" key="1">
    <source>
        <dbReference type="EMBL" id="KAL3800590.1"/>
    </source>
</evidence>
<accession>A0ABD3QJM4</accession>
<dbReference type="AlphaFoldDB" id="A0ABD3QJM4"/>
<sequence length="439" mass="47707">MAVVIALTVGTACWLLRRLNTPKSSSTVYPVLLISSLSNAKNLLLRLGFRWGNSAVAWQLEYKVTNTFTCETTTCSSASDLATVASVSNSVSTSIRDSLSSGVFLSVLSSVLSISSAFNSDATIATCLVVWGNTEAKPETEIGSAGAGTGNFYPDWENDSRTCLEDGNEPQYMAQDPAMWLSDSIIECCLRFFQWDTNTCLNVGGSGLWYVDSTTDKCVTDCAEGDGATCGGLTNVFSDRFYSDPKSCCESELQWMFVEFCKAESFVSSCYAGTGLYYRGDSAGSDFCVRDCDPANGDKTCGGLVKDTRVVLHDTAEDCCSAEYSWIDTELCSARTTHHPALNIGQTNRASVIKTRGSLFGRKWHDVAGLGSNSFYVQDEKCVQDCVGAAPCGGLAEKWNIKYKTEDECCAVIPWVARKKLCFGLKYGVIYVYSPEEIF</sequence>
<dbReference type="EMBL" id="JALLPJ020000156">
    <property type="protein sequence ID" value="KAL3800590.1"/>
    <property type="molecule type" value="Genomic_DNA"/>
</dbReference>
<gene>
    <name evidence="1" type="ORF">ACHAWO_009834</name>
</gene>
<reference evidence="1 2" key="1">
    <citation type="submission" date="2024-10" db="EMBL/GenBank/DDBJ databases">
        <title>Updated reference genomes for cyclostephanoid diatoms.</title>
        <authorList>
            <person name="Roberts W.R."/>
            <person name="Alverson A.J."/>
        </authorList>
    </citation>
    <scope>NUCLEOTIDE SEQUENCE [LARGE SCALE GENOMIC DNA]</scope>
    <source>
        <strain evidence="1 2">AJA010-31</strain>
    </source>
</reference>
<protein>
    <recommendedName>
        <fullName evidence="3">WSC domain-containing protein</fullName>
    </recommendedName>
</protein>